<keyword evidence="5" id="KW-1185">Reference proteome</keyword>
<accession>A0ABM4AJL0</accession>
<dbReference type="GeneID" id="113401313"/>
<proteinExistence type="predicted"/>
<feature type="domain" description="SCP" evidence="4">
    <location>
        <begin position="65"/>
        <end position="235"/>
    </location>
</feature>
<keyword evidence="3" id="KW-0812">Transmembrane</keyword>
<feature type="transmembrane region" description="Helical" evidence="3">
    <location>
        <begin position="6"/>
        <end position="22"/>
    </location>
</feature>
<keyword evidence="3" id="KW-1133">Transmembrane helix</keyword>
<dbReference type="Proteomes" id="UP001652626">
    <property type="component" value="Chromosome 7"/>
</dbReference>
<dbReference type="CDD" id="cd05380">
    <property type="entry name" value="CAP_euk"/>
    <property type="match status" value="1"/>
</dbReference>
<dbReference type="Pfam" id="PF00188">
    <property type="entry name" value="CAP"/>
    <property type="match status" value="1"/>
</dbReference>
<dbReference type="RefSeq" id="XP_064071478.1">
    <property type="nucleotide sequence ID" value="XM_064215408.1"/>
</dbReference>
<evidence type="ECO:0000313" key="5">
    <source>
        <dbReference type="Proteomes" id="UP001652626"/>
    </source>
</evidence>
<protein>
    <submittedName>
        <fullName evidence="6">Peptidase inhibitor 16-like</fullName>
    </submittedName>
</protein>
<dbReference type="SUPFAM" id="SSF55797">
    <property type="entry name" value="PR-1-like"/>
    <property type="match status" value="1"/>
</dbReference>
<evidence type="ECO:0000259" key="4">
    <source>
        <dbReference type="SMART" id="SM00198"/>
    </source>
</evidence>
<reference evidence="6" key="1">
    <citation type="submission" date="2025-08" db="UniProtKB">
        <authorList>
            <consortium name="RefSeq"/>
        </authorList>
    </citation>
    <scope>IDENTIFICATION</scope>
    <source>
        <tissue evidence="6">Whole body</tissue>
    </source>
</reference>
<dbReference type="Gene3D" id="3.40.33.10">
    <property type="entry name" value="CAP"/>
    <property type="match status" value="1"/>
</dbReference>
<dbReference type="SMART" id="SM00198">
    <property type="entry name" value="SCP"/>
    <property type="match status" value="1"/>
</dbReference>
<keyword evidence="3" id="KW-0472">Membrane</keyword>
<dbReference type="PRINTS" id="PR00838">
    <property type="entry name" value="V5ALLERGEN"/>
</dbReference>
<dbReference type="InterPro" id="IPR035940">
    <property type="entry name" value="CAP_sf"/>
</dbReference>
<name>A0ABM4AJL0_VANTA</name>
<dbReference type="PRINTS" id="PR00837">
    <property type="entry name" value="V5TPXLIKE"/>
</dbReference>
<dbReference type="PANTHER" id="PTHR10334">
    <property type="entry name" value="CYSTEINE-RICH SECRETORY PROTEIN-RELATED"/>
    <property type="match status" value="1"/>
</dbReference>
<dbReference type="InterPro" id="IPR001283">
    <property type="entry name" value="CRISP-related"/>
</dbReference>
<comment type="subcellular location">
    <subcellularLocation>
        <location evidence="1">Secreted</location>
    </subcellularLocation>
</comment>
<dbReference type="InterPro" id="IPR002413">
    <property type="entry name" value="V5_allergen-like"/>
</dbReference>
<sequence length="557" mass="63250">MILFIYLFKIWIFVILCIRVFYCDSKNFCKFKFCNNTKEHILCKFQSPGPGSSCINYKQLLTTEQEKKDLLNKINSRRNKVASGEIRSLPAAENMVKLQWNKYLEVSAQRWADQCVKSGLYDGTDSCRDLEYMQVGQNIATIYGEAPGLTVTSMIDLWFVELLNMNESILPHYIPSSLTGMQHYDYFTQLVWGSTTQVGCGGVKFKEIGIESGSLQNRTVSRLVCNFAPAGNQFDKSVYNFGSPSTRCDFGRNCDSEYTYLCSASRLTSTVNEILNDDENTKTPQNAISNVNFVTISNVPEWSKNTNFVINSENEYTMPTTKVVESIDTQFDFFSDLFDMTKQSLLQTEQSTTKCKEVLAVDEFIELLKSRISNDNVLKDFLQSTTRLPNPEPMLTDGTVAAIIKQLYSKKESPTTSQLPESDSLNSTLLVDLVEAVIFRHSDKYTSTEDTKLLTPIVSEVRPVKIQAELGEVKSNNEFTGHYFFPEEEGDQTEKETADLYDEIIPTSEISLEIEELKRHPGTKDFLEEILESDFITEDTMRDNILSTINHPNDGPI</sequence>
<gene>
    <name evidence="6" type="primary">LOC113401313</name>
</gene>
<evidence type="ECO:0000256" key="3">
    <source>
        <dbReference type="SAM" id="Phobius"/>
    </source>
</evidence>
<organism evidence="5 6">
    <name type="scientific">Vanessa tameamea</name>
    <name type="common">Kamehameha butterfly</name>
    <dbReference type="NCBI Taxonomy" id="334116"/>
    <lineage>
        <taxon>Eukaryota</taxon>
        <taxon>Metazoa</taxon>
        <taxon>Ecdysozoa</taxon>
        <taxon>Arthropoda</taxon>
        <taxon>Hexapoda</taxon>
        <taxon>Insecta</taxon>
        <taxon>Pterygota</taxon>
        <taxon>Neoptera</taxon>
        <taxon>Endopterygota</taxon>
        <taxon>Lepidoptera</taxon>
        <taxon>Glossata</taxon>
        <taxon>Ditrysia</taxon>
        <taxon>Papilionoidea</taxon>
        <taxon>Nymphalidae</taxon>
        <taxon>Nymphalinae</taxon>
        <taxon>Vanessa</taxon>
    </lineage>
</organism>
<keyword evidence="2" id="KW-0964">Secreted</keyword>
<dbReference type="InterPro" id="IPR014044">
    <property type="entry name" value="CAP_dom"/>
</dbReference>
<evidence type="ECO:0000256" key="2">
    <source>
        <dbReference type="ARBA" id="ARBA00022525"/>
    </source>
</evidence>
<evidence type="ECO:0000256" key="1">
    <source>
        <dbReference type="ARBA" id="ARBA00004613"/>
    </source>
</evidence>
<evidence type="ECO:0000313" key="6">
    <source>
        <dbReference type="RefSeq" id="XP_064071478.1"/>
    </source>
</evidence>